<dbReference type="UniPathway" id="UPA00557">
    <property type="reaction ID" value="UER00614"/>
</dbReference>
<comment type="subcellular location">
    <subcellularLocation>
        <location evidence="2">Cell membrane</location>
        <topology evidence="2">Multi-pass membrane protein</topology>
    </subcellularLocation>
</comment>
<keyword evidence="9" id="KW-0444">Lipid biosynthesis</keyword>
<comment type="caution">
    <text evidence="21">The sequence shown here is derived from an EMBL/GenBank/DDBJ whole genome shotgun (WGS) entry which is preliminary data.</text>
</comment>
<keyword evidence="12 18" id="KW-0548">Nucleotidyltransferase</keyword>
<evidence type="ECO:0000256" key="17">
    <source>
        <dbReference type="ARBA" id="ARBA00023264"/>
    </source>
</evidence>
<evidence type="ECO:0000256" key="15">
    <source>
        <dbReference type="ARBA" id="ARBA00023136"/>
    </source>
</evidence>
<keyword evidence="17" id="KW-1208">Phospholipid metabolism</keyword>
<evidence type="ECO:0000256" key="20">
    <source>
        <dbReference type="SAM" id="Phobius"/>
    </source>
</evidence>
<feature type="transmembrane region" description="Helical" evidence="20">
    <location>
        <begin position="160"/>
        <end position="180"/>
    </location>
</feature>
<organism evidence="21 22">
    <name type="scientific">Dietzia natronolimnaea</name>
    <dbReference type="NCBI Taxonomy" id="161920"/>
    <lineage>
        <taxon>Bacteria</taxon>
        <taxon>Bacillati</taxon>
        <taxon>Actinomycetota</taxon>
        <taxon>Actinomycetes</taxon>
        <taxon>Mycobacteriales</taxon>
        <taxon>Dietziaceae</taxon>
        <taxon>Dietzia</taxon>
    </lineage>
</organism>
<dbReference type="InterPro" id="IPR000374">
    <property type="entry name" value="PC_trans"/>
</dbReference>
<evidence type="ECO:0000256" key="10">
    <source>
        <dbReference type="ARBA" id="ARBA00022679"/>
    </source>
</evidence>
<sequence>MDTAPPGPPGPTAAAAAPPSRAGRDLTRAIPVGVGLGALVIASIAFNPRAWYLVAAGAVAIGTWEVFKRLRQAQFRLPLVPLLLGGQAMVWAGFFAGARGAFAAFAATTVLVLVWRLLMAGLTTAPQNYLRDVSVAVFVLVWIAVPGSLGAMLADGDFGAQRVVALILLVVCSDVGGYVTGVLFGKHPMAPAVSPKKSWEGFAGSMVFAIVGGALVVVLLFDDNVFKGVLLGVLTVFTATLGDLIESQVKRDLGIKDMGTMLPGHGGFMDRLDSVLPTAVVVWIIFTFVVPT</sequence>
<proteinExistence type="inferred from homology"/>
<comment type="catalytic activity">
    <reaction evidence="1 18">
        <text>a 1,2-diacyl-sn-glycero-3-phosphate + CTP + H(+) = a CDP-1,2-diacyl-sn-glycerol + diphosphate</text>
        <dbReference type="Rhea" id="RHEA:16229"/>
        <dbReference type="ChEBI" id="CHEBI:15378"/>
        <dbReference type="ChEBI" id="CHEBI:33019"/>
        <dbReference type="ChEBI" id="CHEBI:37563"/>
        <dbReference type="ChEBI" id="CHEBI:58332"/>
        <dbReference type="ChEBI" id="CHEBI:58608"/>
        <dbReference type="EC" id="2.7.7.41"/>
    </reaction>
</comment>
<evidence type="ECO:0000256" key="6">
    <source>
        <dbReference type="ARBA" id="ARBA00012487"/>
    </source>
</evidence>
<dbReference type="OrthoDB" id="9799199at2"/>
<evidence type="ECO:0000256" key="18">
    <source>
        <dbReference type="RuleBase" id="RU003938"/>
    </source>
</evidence>
<evidence type="ECO:0000256" key="16">
    <source>
        <dbReference type="ARBA" id="ARBA00023209"/>
    </source>
</evidence>
<evidence type="ECO:0000313" key="22">
    <source>
        <dbReference type="Proteomes" id="UP000218810"/>
    </source>
</evidence>
<evidence type="ECO:0000256" key="4">
    <source>
        <dbReference type="ARBA" id="ARBA00005189"/>
    </source>
</evidence>
<gene>
    <name evidence="21" type="ORF">CEY15_00330</name>
</gene>
<feature type="transmembrane region" description="Helical" evidence="20">
    <location>
        <begin position="79"/>
        <end position="96"/>
    </location>
</feature>
<evidence type="ECO:0000256" key="7">
    <source>
        <dbReference type="ARBA" id="ARBA00019373"/>
    </source>
</evidence>
<evidence type="ECO:0000256" key="13">
    <source>
        <dbReference type="ARBA" id="ARBA00022989"/>
    </source>
</evidence>
<keyword evidence="10 18" id="KW-0808">Transferase</keyword>
<feature type="compositionally biased region" description="Pro residues" evidence="19">
    <location>
        <begin position="1"/>
        <end position="11"/>
    </location>
</feature>
<feature type="transmembrane region" description="Helical" evidence="20">
    <location>
        <begin position="268"/>
        <end position="290"/>
    </location>
</feature>
<evidence type="ECO:0000256" key="11">
    <source>
        <dbReference type="ARBA" id="ARBA00022692"/>
    </source>
</evidence>
<reference evidence="22" key="1">
    <citation type="submission" date="2017-09" db="EMBL/GenBank/DDBJ databases">
        <authorList>
            <person name="Zhang Y."/>
            <person name="Huang X."/>
            <person name="Liu J."/>
            <person name="Lu L."/>
            <person name="Peng K."/>
        </authorList>
    </citation>
    <scope>NUCLEOTIDE SEQUENCE [LARGE SCALE GENOMIC DNA]</scope>
    <source>
        <strain evidence="22">S-XJ-1</strain>
    </source>
</reference>
<dbReference type="PROSITE" id="PS01315">
    <property type="entry name" value="CDS"/>
    <property type="match status" value="1"/>
</dbReference>
<keyword evidence="22" id="KW-1185">Reference proteome</keyword>
<feature type="transmembrane region" description="Helical" evidence="20">
    <location>
        <begin position="135"/>
        <end position="154"/>
    </location>
</feature>
<name>A0A2A2WV18_9ACTN</name>
<feature type="region of interest" description="Disordered" evidence="19">
    <location>
        <begin position="1"/>
        <end position="22"/>
    </location>
</feature>
<keyword evidence="11 18" id="KW-0812">Transmembrane</keyword>
<dbReference type="EC" id="2.7.7.41" evidence="6 18"/>
<feature type="transmembrane region" description="Helical" evidence="20">
    <location>
        <begin position="102"/>
        <end position="123"/>
    </location>
</feature>
<dbReference type="EMBL" id="NTGA01000001">
    <property type="protein sequence ID" value="PAY25049.1"/>
    <property type="molecule type" value="Genomic_DNA"/>
</dbReference>
<dbReference type="Pfam" id="PF01148">
    <property type="entry name" value="CTP_transf_1"/>
    <property type="match status" value="1"/>
</dbReference>
<dbReference type="Proteomes" id="UP000218810">
    <property type="component" value="Unassembled WGS sequence"/>
</dbReference>
<evidence type="ECO:0000256" key="3">
    <source>
        <dbReference type="ARBA" id="ARBA00005119"/>
    </source>
</evidence>
<evidence type="ECO:0000256" key="5">
    <source>
        <dbReference type="ARBA" id="ARBA00010185"/>
    </source>
</evidence>
<evidence type="ECO:0000256" key="12">
    <source>
        <dbReference type="ARBA" id="ARBA00022695"/>
    </source>
</evidence>
<comment type="pathway">
    <text evidence="4">Lipid metabolism.</text>
</comment>
<dbReference type="PANTHER" id="PTHR46382">
    <property type="entry name" value="PHOSPHATIDATE CYTIDYLYLTRANSFERASE"/>
    <property type="match status" value="1"/>
</dbReference>
<dbReference type="AlphaFoldDB" id="A0A2A2WV18"/>
<keyword evidence="8" id="KW-1003">Cell membrane</keyword>
<dbReference type="PANTHER" id="PTHR46382:SF1">
    <property type="entry name" value="PHOSPHATIDATE CYTIDYLYLTRANSFERASE"/>
    <property type="match status" value="1"/>
</dbReference>
<feature type="transmembrane region" description="Helical" evidence="20">
    <location>
        <begin position="227"/>
        <end position="247"/>
    </location>
</feature>
<comment type="similarity">
    <text evidence="5 18">Belongs to the CDS family.</text>
</comment>
<accession>A0A2A2WV18</accession>
<evidence type="ECO:0000256" key="8">
    <source>
        <dbReference type="ARBA" id="ARBA00022475"/>
    </source>
</evidence>
<evidence type="ECO:0000256" key="2">
    <source>
        <dbReference type="ARBA" id="ARBA00004651"/>
    </source>
</evidence>
<evidence type="ECO:0000313" key="21">
    <source>
        <dbReference type="EMBL" id="PAY25049.1"/>
    </source>
</evidence>
<keyword evidence="14" id="KW-0443">Lipid metabolism</keyword>
<dbReference type="GO" id="GO:0004605">
    <property type="term" value="F:phosphatidate cytidylyltransferase activity"/>
    <property type="evidence" value="ECO:0007669"/>
    <property type="project" value="UniProtKB-EC"/>
</dbReference>
<dbReference type="GO" id="GO:0016024">
    <property type="term" value="P:CDP-diacylglycerol biosynthetic process"/>
    <property type="evidence" value="ECO:0007669"/>
    <property type="project" value="UniProtKB-UniPathway"/>
</dbReference>
<protein>
    <recommendedName>
        <fullName evidence="7 18">Phosphatidate cytidylyltransferase</fullName>
        <ecNumber evidence="6 18">2.7.7.41</ecNumber>
    </recommendedName>
</protein>
<feature type="transmembrane region" description="Helical" evidence="20">
    <location>
        <begin position="50"/>
        <end position="67"/>
    </location>
</feature>
<feature type="transmembrane region" description="Helical" evidence="20">
    <location>
        <begin position="201"/>
        <end position="221"/>
    </location>
</feature>
<keyword evidence="13 20" id="KW-1133">Transmembrane helix</keyword>
<evidence type="ECO:0000256" key="1">
    <source>
        <dbReference type="ARBA" id="ARBA00001698"/>
    </source>
</evidence>
<dbReference type="GO" id="GO:0005886">
    <property type="term" value="C:plasma membrane"/>
    <property type="evidence" value="ECO:0007669"/>
    <property type="project" value="UniProtKB-SubCell"/>
</dbReference>
<evidence type="ECO:0000256" key="9">
    <source>
        <dbReference type="ARBA" id="ARBA00022516"/>
    </source>
</evidence>
<keyword evidence="16" id="KW-0594">Phospholipid biosynthesis</keyword>
<evidence type="ECO:0000256" key="14">
    <source>
        <dbReference type="ARBA" id="ARBA00023098"/>
    </source>
</evidence>
<evidence type="ECO:0000256" key="19">
    <source>
        <dbReference type="SAM" id="MobiDB-lite"/>
    </source>
</evidence>
<keyword evidence="15 20" id="KW-0472">Membrane</keyword>
<feature type="transmembrane region" description="Helical" evidence="20">
    <location>
        <begin position="26"/>
        <end position="44"/>
    </location>
</feature>
<comment type="pathway">
    <text evidence="3 18">Phospholipid metabolism; CDP-diacylglycerol biosynthesis; CDP-diacylglycerol from sn-glycerol 3-phosphate: step 3/3.</text>
</comment>